<dbReference type="HAMAP" id="MF_00003">
    <property type="entry name" value="RbfA"/>
    <property type="match status" value="1"/>
</dbReference>
<dbReference type="PANTHER" id="PTHR33515">
    <property type="entry name" value="RIBOSOME-BINDING FACTOR A, CHLOROPLASTIC-RELATED"/>
    <property type="match status" value="1"/>
</dbReference>
<comment type="subunit">
    <text evidence="2">Monomer. Binds 30S ribosomal subunits, but not 50S ribosomal subunits or 70S ribosomes.</text>
</comment>
<name>A0A1I6HUZ5_9GAMM</name>
<keyword evidence="1 2" id="KW-0690">Ribosome biogenesis</keyword>
<gene>
    <name evidence="2" type="primary">rbfA</name>
    <name evidence="3" type="ORF">SAMN05216203_1576</name>
</gene>
<evidence type="ECO:0000256" key="1">
    <source>
        <dbReference type="ARBA" id="ARBA00022517"/>
    </source>
</evidence>
<comment type="subcellular location">
    <subcellularLocation>
        <location evidence="2">Cytoplasm</location>
    </subcellularLocation>
</comment>
<dbReference type="Gene3D" id="3.30.300.20">
    <property type="match status" value="1"/>
</dbReference>
<dbReference type="InterPro" id="IPR000238">
    <property type="entry name" value="RbfA"/>
</dbReference>
<dbReference type="EMBL" id="FOYW01000001">
    <property type="protein sequence ID" value="SFR58269.1"/>
    <property type="molecule type" value="Genomic_DNA"/>
</dbReference>
<dbReference type="PANTHER" id="PTHR33515:SF1">
    <property type="entry name" value="RIBOSOME-BINDING FACTOR A, CHLOROPLASTIC-RELATED"/>
    <property type="match status" value="1"/>
</dbReference>
<comment type="function">
    <text evidence="2">One of several proteins that assist in the late maturation steps of the functional core of the 30S ribosomal subunit. Associates with free 30S ribosomal subunits (but not with 30S subunits that are part of 70S ribosomes or polysomes). Required for efficient processing of 16S rRNA. May interact with the 5'-terminal helix region of 16S rRNA.</text>
</comment>
<proteinExistence type="inferred from homology"/>
<dbReference type="OrthoDB" id="307788at2"/>
<dbReference type="GO" id="GO:0043024">
    <property type="term" value="F:ribosomal small subunit binding"/>
    <property type="evidence" value="ECO:0007669"/>
    <property type="project" value="TreeGrafter"/>
</dbReference>
<evidence type="ECO:0000313" key="4">
    <source>
        <dbReference type="Proteomes" id="UP000198644"/>
    </source>
</evidence>
<dbReference type="InterPro" id="IPR015946">
    <property type="entry name" value="KH_dom-like_a/b"/>
</dbReference>
<organism evidence="3 4">
    <name type="scientific">Marinobacter daqiaonensis</name>
    <dbReference type="NCBI Taxonomy" id="650891"/>
    <lineage>
        <taxon>Bacteria</taxon>
        <taxon>Pseudomonadati</taxon>
        <taxon>Pseudomonadota</taxon>
        <taxon>Gammaproteobacteria</taxon>
        <taxon>Pseudomonadales</taxon>
        <taxon>Marinobacteraceae</taxon>
        <taxon>Marinobacter</taxon>
    </lineage>
</organism>
<reference evidence="3 4" key="1">
    <citation type="submission" date="2016-10" db="EMBL/GenBank/DDBJ databases">
        <authorList>
            <person name="de Groot N.N."/>
        </authorList>
    </citation>
    <scope>NUCLEOTIDE SEQUENCE [LARGE SCALE GENOMIC DNA]</scope>
    <source>
        <strain evidence="3 4">CGMCC 1.9167</strain>
    </source>
</reference>
<comment type="similarity">
    <text evidence="2">Belongs to the RbfA family.</text>
</comment>
<dbReference type="AlphaFoldDB" id="A0A1I6HUZ5"/>
<evidence type="ECO:0000256" key="2">
    <source>
        <dbReference type="HAMAP-Rule" id="MF_00003"/>
    </source>
</evidence>
<dbReference type="PROSITE" id="PS01319">
    <property type="entry name" value="RBFA"/>
    <property type="match status" value="1"/>
</dbReference>
<dbReference type="NCBIfam" id="TIGR00082">
    <property type="entry name" value="rbfA"/>
    <property type="match status" value="1"/>
</dbReference>
<dbReference type="Pfam" id="PF02033">
    <property type="entry name" value="RBFA"/>
    <property type="match status" value="1"/>
</dbReference>
<sequence length="138" mass="15693">MPREFSRLDRIGDQIQRELSQLIMREIKDPRLGMVTINAVRVSKDLGYADIYVSMLSTEELSEDSPEVQESLKVLRNASGFLRGQLGRAMKLRVIPQLRFHFDTLQGQSRHIDSLINKAVGKEPVVRQDDSDDGEPKA</sequence>
<dbReference type="RefSeq" id="WP_092010495.1">
    <property type="nucleotide sequence ID" value="NZ_FOYW01000001.1"/>
</dbReference>
<keyword evidence="2" id="KW-0963">Cytoplasm</keyword>
<dbReference type="SUPFAM" id="SSF89919">
    <property type="entry name" value="Ribosome-binding factor A, RbfA"/>
    <property type="match status" value="1"/>
</dbReference>
<accession>A0A1I6HUZ5</accession>
<dbReference type="STRING" id="650891.SAMN05216203_1576"/>
<evidence type="ECO:0000313" key="3">
    <source>
        <dbReference type="EMBL" id="SFR58269.1"/>
    </source>
</evidence>
<dbReference type="InterPro" id="IPR023799">
    <property type="entry name" value="RbfA_dom_sf"/>
</dbReference>
<keyword evidence="4" id="KW-1185">Reference proteome</keyword>
<dbReference type="InterPro" id="IPR020053">
    <property type="entry name" value="Ribosome-bd_factorA_CS"/>
</dbReference>
<dbReference type="GO" id="GO:0030490">
    <property type="term" value="P:maturation of SSU-rRNA"/>
    <property type="evidence" value="ECO:0007669"/>
    <property type="project" value="UniProtKB-UniRule"/>
</dbReference>
<dbReference type="Proteomes" id="UP000198644">
    <property type="component" value="Unassembled WGS sequence"/>
</dbReference>
<dbReference type="GO" id="GO:0005829">
    <property type="term" value="C:cytosol"/>
    <property type="evidence" value="ECO:0007669"/>
    <property type="project" value="TreeGrafter"/>
</dbReference>
<protein>
    <recommendedName>
        <fullName evidence="2">Ribosome-binding factor A</fullName>
    </recommendedName>
</protein>